<dbReference type="PROSITE" id="PS01321">
    <property type="entry name" value="RUVC"/>
    <property type="match status" value="1"/>
</dbReference>
<dbReference type="PANTHER" id="PTHR30194:SF3">
    <property type="entry name" value="CROSSOVER JUNCTION ENDODEOXYRIBONUCLEASE RUVC"/>
    <property type="match status" value="1"/>
</dbReference>
<keyword evidence="9 13" id="KW-0238">DNA-binding</keyword>
<dbReference type="NCBIfam" id="TIGR00228">
    <property type="entry name" value="ruvC"/>
    <property type="match status" value="1"/>
</dbReference>
<evidence type="ECO:0000256" key="13">
    <source>
        <dbReference type="HAMAP-Rule" id="MF_00034"/>
    </source>
</evidence>
<feature type="binding site" evidence="13">
    <location>
        <position position="139"/>
    </location>
    <ligand>
        <name>Mg(2+)</name>
        <dbReference type="ChEBI" id="CHEBI:18420"/>
        <label>1</label>
    </ligand>
</feature>
<gene>
    <name evidence="13" type="primary">ruvC</name>
    <name evidence="15" type="ORF">HGMM_F02E06C29</name>
</gene>
<dbReference type="AlphaFoldDB" id="H5S929"/>
<feature type="active site" evidence="13">
    <location>
        <position position="7"/>
    </location>
</feature>
<feature type="active site" evidence="13">
    <location>
        <position position="139"/>
    </location>
</feature>
<comment type="subcellular location">
    <subcellularLocation>
        <location evidence="13">Cytoplasm</location>
    </subcellularLocation>
</comment>
<organism evidence="15">
    <name type="scientific">uncultured Acetothermia bacterium</name>
    <dbReference type="NCBI Taxonomy" id="236499"/>
    <lineage>
        <taxon>Bacteria</taxon>
        <taxon>Candidatus Bipolaricaulota</taxon>
        <taxon>environmental samples</taxon>
    </lineage>
</organism>
<dbReference type="CDD" id="cd16962">
    <property type="entry name" value="RuvC"/>
    <property type="match status" value="1"/>
</dbReference>
<name>H5S929_9BACT</name>
<evidence type="ECO:0000256" key="10">
    <source>
        <dbReference type="ARBA" id="ARBA00023172"/>
    </source>
</evidence>
<feature type="binding site" evidence="13">
    <location>
        <position position="7"/>
    </location>
    <ligand>
        <name>Mg(2+)</name>
        <dbReference type="ChEBI" id="CHEBI:18420"/>
        <label>1</label>
    </ligand>
</feature>
<evidence type="ECO:0000256" key="11">
    <source>
        <dbReference type="ARBA" id="ARBA00023204"/>
    </source>
</evidence>
<keyword evidence="11 13" id="KW-0234">DNA repair</keyword>
<dbReference type="PANTHER" id="PTHR30194">
    <property type="entry name" value="CROSSOVER JUNCTION ENDODEOXYRIBONUCLEASE RUVC"/>
    <property type="match status" value="1"/>
</dbReference>
<evidence type="ECO:0000256" key="2">
    <source>
        <dbReference type="ARBA" id="ARBA00022490"/>
    </source>
</evidence>
<keyword evidence="2 13" id="KW-0963">Cytoplasm</keyword>
<dbReference type="GO" id="GO:0006310">
    <property type="term" value="P:DNA recombination"/>
    <property type="evidence" value="ECO:0007669"/>
    <property type="project" value="UniProtKB-UniRule"/>
</dbReference>
<proteinExistence type="inferred from homology"/>
<comment type="similarity">
    <text evidence="1 13">Belongs to the RuvC family.</text>
</comment>
<dbReference type="Gene3D" id="3.30.420.10">
    <property type="entry name" value="Ribonuclease H-like superfamily/Ribonuclease H"/>
    <property type="match status" value="1"/>
</dbReference>
<dbReference type="PRINTS" id="PR00696">
    <property type="entry name" value="RSOLVASERUVC"/>
</dbReference>
<reference evidence="15" key="2">
    <citation type="journal article" date="2012" name="PLoS ONE">
        <title>A Deeply Branching Thermophilic Bacterium with an Ancient Acetyl-CoA Pathway Dominates a Subsurface Ecosystem.</title>
        <authorList>
            <person name="Takami H."/>
            <person name="Noguchi H."/>
            <person name="Takaki Y."/>
            <person name="Uchiyama I."/>
            <person name="Toyoda A."/>
            <person name="Nishi S."/>
            <person name="Chee G.-J."/>
            <person name="Arai W."/>
            <person name="Nunoura T."/>
            <person name="Itoh T."/>
            <person name="Hattori M."/>
            <person name="Takai K."/>
        </authorList>
    </citation>
    <scope>NUCLEOTIDE SEQUENCE</scope>
</reference>
<comment type="catalytic activity">
    <reaction evidence="12 13">
        <text>Endonucleolytic cleavage at a junction such as a reciprocal single-stranded crossover between two homologous DNA duplexes (Holliday junction).</text>
        <dbReference type="EC" id="3.1.21.10"/>
    </reaction>
</comment>
<dbReference type="FunFam" id="3.30.420.10:FF:000002">
    <property type="entry name" value="Crossover junction endodeoxyribonuclease RuvC"/>
    <property type="match status" value="1"/>
</dbReference>
<keyword evidence="4 13" id="KW-0479">Metal-binding</keyword>
<dbReference type="EMBL" id="AP011636">
    <property type="protein sequence ID" value="BAL52665.1"/>
    <property type="molecule type" value="Genomic_DNA"/>
</dbReference>
<keyword evidence="10 13" id="KW-0233">DNA recombination</keyword>
<dbReference type="EC" id="3.1.21.10" evidence="13 14"/>
<dbReference type="InterPro" id="IPR012337">
    <property type="entry name" value="RNaseH-like_sf"/>
</dbReference>
<comment type="function">
    <text evidence="13">The RuvA-RuvB-RuvC complex processes Holliday junction (HJ) DNA during genetic recombination and DNA repair. Endonuclease that resolves HJ intermediates. Cleaves cruciform DNA by making single-stranded nicks across the HJ at symmetrical positions within the homologous arms, yielding a 5'-phosphate and a 3'-hydroxyl group; requires a central core of homology in the junction. The consensus cleavage sequence is 5'-(A/T)TT(C/G)-3'. Cleavage occurs on the 3'-side of the TT dinucleotide at the point of strand exchange. HJ branch migration catalyzed by RuvA-RuvB allows RuvC to scan DNA until it finds its consensus sequence, where it cleaves and resolves the cruciform DNA.</text>
</comment>
<evidence type="ECO:0000256" key="8">
    <source>
        <dbReference type="ARBA" id="ARBA00022842"/>
    </source>
</evidence>
<feature type="active site" evidence="13">
    <location>
        <position position="67"/>
    </location>
</feature>
<feature type="binding site" evidence="13">
    <location>
        <position position="67"/>
    </location>
    <ligand>
        <name>Mg(2+)</name>
        <dbReference type="ChEBI" id="CHEBI:18420"/>
        <label>2</label>
    </ligand>
</feature>
<keyword evidence="8 13" id="KW-0460">Magnesium</keyword>
<comment type="subunit">
    <text evidence="13">Homodimer which binds Holliday junction (HJ) DNA. The HJ becomes 2-fold symmetrical on binding to RuvC with unstacked arms; it has a different conformation from HJ DNA in complex with RuvA. In the full resolvosome a probable DNA-RuvA(4)-RuvB(12)-RuvC(2) complex forms which resolves the HJ.</text>
</comment>
<dbReference type="SUPFAM" id="SSF53098">
    <property type="entry name" value="Ribonuclease H-like"/>
    <property type="match status" value="1"/>
</dbReference>
<sequence length="160" mass="17857">MRVLGIDPGLATTGYAILESEGRRVRVLEAGVIRTPADTPLSQRLHTLYEDTRRLLKEYKPDALAIEELFFAQNRTTAMAVAQARGVVLLAAHGLMEMKGYTPLQIKLRIAGYGRAKKPQMQKMMKQLLRLKEIPKPDDAADALAVALCYLLEARSPLKR</sequence>
<dbReference type="GO" id="GO:0008821">
    <property type="term" value="F:crossover junction DNA endonuclease activity"/>
    <property type="evidence" value="ECO:0007669"/>
    <property type="project" value="UniProtKB-UniRule"/>
</dbReference>
<evidence type="ECO:0000256" key="7">
    <source>
        <dbReference type="ARBA" id="ARBA00022801"/>
    </source>
</evidence>
<dbReference type="GO" id="GO:0003677">
    <property type="term" value="F:DNA binding"/>
    <property type="evidence" value="ECO:0007669"/>
    <property type="project" value="UniProtKB-KW"/>
</dbReference>
<dbReference type="InterPro" id="IPR020563">
    <property type="entry name" value="X-over_junc_endoDNase_Mg_BS"/>
</dbReference>
<dbReference type="GO" id="GO:0005737">
    <property type="term" value="C:cytoplasm"/>
    <property type="evidence" value="ECO:0007669"/>
    <property type="project" value="UniProtKB-SubCell"/>
</dbReference>
<evidence type="ECO:0000256" key="3">
    <source>
        <dbReference type="ARBA" id="ARBA00022722"/>
    </source>
</evidence>
<evidence type="ECO:0000256" key="4">
    <source>
        <dbReference type="ARBA" id="ARBA00022723"/>
    </source>
</evidence>
<protein>
    <recommendedName>
        <fullName evidence="13 14">Crossover junction endodeoxyribonuclease RuvC</fullName>
        <ecNumber evidence="13 14">3.1.21.10</ecNumber>
    </recommendedName>
    <alternativeName>
        <fullName evidence="13">Holliday junction nuclease RuvC</fullName>
    </alternativeName>
    <alternativeName>
        <fullName evidence="13">Holliday junction resolvase RuvC</fullName>
    </alternativeName>
</protein>
<keyword evidence="3 13" id="KW-0540">Nuclease</keyword>
<dbReference type="InterPro" id="IPR036397">
    <property type="entry name" value="RNaseH_sf"/>
</dbReference>
<comment type="cofactor">
    <cofactor evidence="13">
        <name>Mg(2+)</name>
        <dbReference type="ChEBI" id="CHEBI:18420"/>
    </cofactor>
    <text evidence="13">Binds 2 Mg(2+) ion per subunit.</text>
</comment>
<dbReference type="GO" id="GO:0000287">
    <property type="term" value="F:magnesium ion binding"/>
    <property type="evidence" value="ECO:0007669"/>
    <property type="project" value="UniProtKB-UniRule"/>
</dbReference>
<evidence type="ECO:0000313" key="15">
    <source>
        <dbReference type="EMBL" id="BAL52665.1"/>
    </source>
</evidence>
<keyword evidence="6 13" id="KW-0227">DNA damage</keyword>
<evidence type="ECO:0000256" key="12">
    <source>
        <dbReference type="ARBA" id="ARBA00029354"/>
    </source>
</evidence>
<keyword evidence="7 13" id="KW-0378">Hydrolase</keyword>
<reference evidence="15" key="1">
    <citation type="journal article" date="2005" name="Environ. Microbiol.">
        <title>Genetic and functional properties of uncultivated thermophilic crenarchaeotes from a subsurface gold mine as revealed by analysis of genome fragments.</title>
        <authorList>
            <person name="Nunoura T."/>
            <person name="Hirayama H."/>
            <person name="Takami H."/>
            <person name="Oida H."/>
            <person name="Nishi S."/>
            <person name="Shimamura S."/>
            <person name="Suzuki Y."/>
            <person name="Inagaki F."/>
            <person name="Takai K."/>
            <person name="Nealson K.H."/>
            <person name="Horikoshi K."/>
        </authorList>
    </citation>
    <scope>NUCLEOTIDE SEQUENCE</scope>
</reference>
<evidence type="ECO:0000256" key="9">
    <source>
        <dbReference type="ARBA" id="ARBA00023125"/>
    </source>
</evidence>
<dbReference type="NCBIfam" id="NF000711">
    <property type="entry name" value="PRK00039.2-1"/>
    <property type="match status" value="1"/>
</dbReference>
<dbReference type="GO" id="GO:0006281">
    <property type="term" value="P:DNA repair"/>
    <property type="evidence" value="ECO:0007669"/>
    <property type="project" value="UniProtKB-UniRule"/>
</dbReference>
<dbReference type="HAMAP" id="MF_00034">
    <property type="entry name" value="RuvC"/>
    <property type="match status" value="1"/>
</dbReference>
<keyword evidence="5 13" id="KW-0255">Endonuclease</keyword>
<evidence type="ECO:0000256" key="5">
    <source>
        <dbReference type="ARBA" id="ARBA00022759"/>
    </source>
</evidence>
<evidence type="ECO:0000256" key="1">
    <source>
        <dbReference type="ARBA" id="ARBA00009518"/>
    </source>
</evidence>
<dbReference type="InterPro" id="IPR002176">
    <property type="entry name" value="X-over_junc_endoDNase_RuvC"/>
</dbReference>
<dbReference type="GO" id="GO:0048476">
    <property type="term" value="C:Holliday junction resolvase complex"/>
    <property type="evidence" value="ECO:0007669"/>
    <property type="project" value="UniProtKB-UniRule"/>
</dbReference>
<evidence type="ECO:0000256" key="14">
    <source>
        <dbReference type="NCBIfam" id="TIGR00228"/>
    </source>
</evidence>
<dbReference type="Pfam" id="PF02075">
    <property type="entry name" value="RuvC"/>
    <property type="match status" value="1"/>
</dbReference>
<evidence type="ECO:0000256" key="6">
    <source>
        <dbReference type="ARBA" id="ARBA00022763"/>
    </source>
</evidence>
<accession>H5S929</accession>